<protein>
    <submittedName>
        <fullName evidence="1">Uncharacterized protein</fullName>
    </submittedName>
</protein>
<dbReference type="EMBL" id="JACEFO010000144">
    <property type="protein sequence ID" value="KAF8780192.1"/>
    <property type="molecule type" value="Genomic_DNA"/>
</dbReference>
<dbReference type="AlphaFoldDB" id="A0A835KVN0"/>
<sequence>MLSTSPPHLSPSISPVAVASAFPSIRPANETASRTKVKHLQTYPLRRIDASRLFYPADQKITTTPPQVEDDRLREPFISFSASPTAEYGSRVLDFFAMFGRGENKSLIAGADENGLTVMYDLAQRTVHNQLRLNSPKHIIDAVSLAVGDSLYVIDRTPALSSCHGSFEALVYDGEQYSKHDESIW</sequence>
<accession>A0A835KVN0</accession>
<dbReference type="OrthoDB" id="10359068at2759"/>
<reference evidence="1" key="1">
    <citation type="submission" date="2020-07" db="EMBL/GenBank/DDBJ databases">
        <title>Genome sequence and genetic diversity analysis of an under-domesticated orphan crop, white fonio (Digitaria exilis).</title>
        <authorList>
            <person name="Bennetzen J.L."/>
            <person name="Chen S."/>
            <person name="Ma X."/>
            <person name="Wang X."/>
            <person name="Yssel A.E.J."/>
            <person name="Chaluvadi S.R."/>
            <person name="Johnson M."/>
            <person name="Gangashetty P."/>
            <person name="Hamidou F."/>
            <person name="Sanogo M.D."/>
            <person name="Zwaenepoel A."/>
            <person name="Wallace J."/>
            <person name="Van De Peer Y."/>
            <person name="Van Deynze A."/>
        </authorList>
    </citation>
    <scope>NUCLEOTIDE SEQUENCE</scope>
    <source>
        <tissue evidence="1">Leaves</tissue>
    </source>
</reference>
<comment type="caution">
    <text evidence="1">The sequence shown here is derived from an EMBL/GenBank/DDBJ whole genome shotgun (WGS) entry which is preliminary data.</text>
</comment>
<dbReference type="Proteomes" id="UP000636709">
    <property type="component" value="Unassembled WGS sequence"/>
</dbReference>
<dbReference type="Pfam" id="PF07893">
    <property type="entry name" value="DUF1668"/>
    <property type="match status" value="1"/>
</dbReference>
<gene>
    <name evidence="1" type="ORF">HU200_001857</name>
</gene>
<organism evidence="1 2">
    <name type="scientific">Digitaria exilis</name>
    <dbReference type="NCBI Taxonomy" id="1010633"/>
    <lineage>
        <taxon>Eukaryota</taxon>
        <taxon>Viridiplantae</taxon>
        <taxon>Streptophyta</taxon>
        <taxon>Embryophyta</taxon>
        <taxon>Tracheophyta</taxon>
        <taxon>Spermatophyta</taxon>
        <taxon>Magnoliopsida</taxon>
        <taxon>Liliopsida</taxon>
        <taxon>Poales</taxon>
        <taxon>Poaceae</taxon>
        <taxon>PACMAD clade</taxon>
        <taxon>Panicoideae</taxon>
        <taxon>Panicodae</taxon>
        <taxon>Paniceae</taxon>
        <taxon>Anthephorinae</taxon>
        <taxon>Digitaria</taxon>
    </lineage>
</organism>
<proteinExistence type="predicted"/>
<name>A0A835KVN0_9POAL</name>
<keyword evidence="2" id="KW-1185">Reference proteome</keyword>
<evidence type="ECO:0000313" key="1">
    <source>
        <dbReference type="EMBL" id="KAF8780192.1"/>
    </source>
</evidence>
<evidence type="ECO:0000313" key="2">
    <source>
        <dbReference type="Proteomes" id="UP000636709"/>
    </source>
</evidence>
<dbReference type="InterPro" id="IPR012871">
    <property type="entry name" value="DUF1668_ORYSA"/>
</dbReference>